<keyword evidence="4 7" id="KW-0805">Transcription regulation</keyword>
<comment type="subunit">
    <text evidence="7">Forms oligomers.</text>
</comment>
<reference evidence="9 10" key="1">
    <citation type="journal article" date="2015" name="Nature">
        <title>rRNA introns, odd ribosomes, and small enigmatic genomes across a large radiation of phyla.</title>
        <authorList>
            <person name="Brown C.T."/>
            <person name="Hug L.A."/>
            <person name="Thomas B.C."/>
            <person name="Sharon I."/>
            <person name="Castelle C.J."/>
            <person name="Singh A."/>
            <person name="Wilkins M.J."/>
            <person name="Williams K.H."/>
            <person name="Banfield J.F."/>
        </authorList>
    </citation>
    <scope>NUCLEOTIDE SEQUENCE [LARGE SCALE GENOMIC DNA]</scope>
</reference>
<evidence type="ECO:0000256" key="2">
    <source>
        <dbReference type="ARBA" id="ARBA00022490"/>
    </source>
</evidence>
<dbReference type="InterPro" id="IPR007159">
    <property type="entry name" value="SpoVT-AbrB_dom"/>
</dbReference>
<evidence type="ECO:0000256" key="4">
    <source>
        <dbReference type="ARBA" id="ARBA00023015"/>
    </source>
</evidence>
<dbReference type="InterPro" id="IPR003444">
    <property type="entry name" value="MraZ"/>
</dbReference>
<keyword evidence="3" id="KW-0677">Repeat</keyword>
<sequence>MLIGEFAHSLDDKNRLSLPAKFRQEMGKKVVLARGLDRSVAIFTVKEWGKIAEKLSDSSMLQADNRNFNRFMFSGAVEVTIDSIGRVLVPDFLKEWGNLGARVAIIGVQNRAEIWNENVWRERKTAVENQAEALAEKLGQAGII</sequence>
<gene>
    <name evidence="7" type="primary">mraZ</name>
    <name evidence="9" type="ORF">UX06_C0006G0008</name>
</gene>
<dbReference type="HAMAP" id="MF_01008">
    <property type="entry name" value="MraZ"/>
    <property type="match status" value="1"/>
</dbReference>
<comment type="caution">
    <text evidence="9">The sequence shown here is derived from an EMBL/GenBank/DDBJ whole genome shotgun (WGS) entry which is preliminary data.</text>
</comment>
<evidence type="ECO:0000313" key="9">
    <source>
        <dbReference type="EMBL" id="KKU04892.1"/>
    </source>
</evidence>
<dbReference type="NCBIfam" id="TIGR00242">
    <property type="entry name" value="division/cell wall cluster transcriptional repressor MraZ"/>
    <property type="match status" value="1"/>
</dbReference>
<dbReference type="AlphaFoldDB" id="A0A0G1M9X5"/>
<dbReference type="Pfam" id="PF02381">
    <property type="entry name" value="MraZ"/>
    <property type="match status" value="2"/>
</dbReference>
<dbReference type="PANTHER" id="PTHR34701">
    <property type="entry name" value="TRANSCRIPTIONAL REGULATOR MRAZ"/>
    <property type="match status" value="1"/>
</dbReference>
<dbReference type="EMBL" id="LCKT01000006">
    <property type="protein sequence ID" value="KKU04892.1"/>
    <property type="molecule type" value="Genomic_DNA"/>
</dbReference>
<comment type="subcellular location">
    <subcellularLocation>
        <location evidence="7">Cytoplasm</location>
        <location evidence="7">Nucleoid</location>
    </subcellularLocation>
</comment>
<evidence type="ECO:0000256" key="1">
    <source>
        <dbReference type="ARBA" id="ARBA00013860"/>
    </source>
</evidence>
<evidence type="ECO:0000256" key="7">
    <source>
        <dbReference type="HAMAP-Rule" id="MF_01008"/>
    </source>
</evidence>
<dbReference type="SUPFAM" id="SSF89447">
    <property type="entry name" value="AbrB/MazE/MraZ-like"/>
    <property type="match status" value="1"/>
</dbReference>
<dbReference type="Proteomes" id="UP000034696">
    <property type="component" value="Unassembled WGS sequence"/>
</dbReference>
<name>A0A0G1M9X5_9BACT</name>
<dbReference type="CDD" id="cd16320">
    <property type="entry name" value="MraZ_N"/>
    <property type="match status" value="1"/>
</dbReference>
<dbReference type="PROSITE" id="PS51740">
    <property type="entry name" value="SPOVT_ABRB"/>
    <property type="match status" value="2"/>
</dbReference>
<protein>
    <recommendedName>
        <fullName evidence="1 7">Transcriptional regulator MraZ</fullName>
    </recommendedName>
</protein>
<proteinExistence type="inferred from homology"/>
<feature type="domain" description="SpoVT-AbrB" evidence="8">
    <location>
        <begin position="76"/>
        <end position="119"/>
    </location>
</feature>
<keyword evidence="5 7" id="KW-0238">DNA-binding</keyword>
<dbReference type="GO" id="GO:2000143">
    <property type="term" value="P:negative regulation of DNA-templated transcription initiation"/>
    <property type="evidence" value="ECO:0007669"/>
    <property type="project" value="TreeGrafter"/>
</dbReference>
<keyword evidence="2 7" id="KW-0963">Cytoplasm</keyword>
<dbReference type="GO" id="GO:0005737">
    <property type="term" value="C:cytoplasm"/>
    <property type="evidence" value="ECO:0007669"/>
    <property type="project" value="UniProtKB-UniRule"/>
</dbReference>
<dbReference type="InterPro" id="IPR035642">
    <property type="entry name" value="MraZ_N"/>
</dbReference>
<evidence type="ECO:0000256" key="5">
    <source>
        <dbReference type="ARBA" id="ARBA00023125"/>
    </source>
</evidence>
<evidence type="ECO:0000256" key="3">
    <source>
        <dbReference type="ARBA" id="ARBA00022737"/>
    </source>
</evidence>
<dbReference type="Gene3D" id="3.40.1550.20">
    <property type="entry name" value="Transcriptional regulator MraZ domain"/>
    <property type="match status" value="1"/>
</dbReference>
<keyword evidence="6 7" id="KW-0804">Transcription</keyword>
<evidence type="ECO:0000313" key="10">
    <source>
        <dbReference type="Proteomes" id="UP000034696"/>
    </source>
</evidence>
<feature type="domain" description="SpoVT-AbrB" evidence="8">
    <location>
        <begin position="5"/>
        <end position="47"/>
    </location>
</feature>
<dbReference type="PANTHER" id="PTHR34701:SF1">
    <property type="entry name" value="TRANSCRIPTIONAL REGULATOR MRAZ"/>
    <property type="match status" value="1"/>
</dbReference>
<comment type="similarity">
    <text evidence="7">Belongs to the MraZ family.</text>
</comment>
<dbReference type="GO" id="GO:0009295">
    <property type="term" value="C:nucleoid"/>
    <property type="evidence" value="ECO:0007669"/>
    <property type="project" value="UniProtKB-SubCell"/>
</dbReference>
<evidence type="ECO:0000256" key="6">
    <source>
        <dbReference type="ARBA" id="ARBA00023163"/>
    </source>
</evidence>
<dbReference type="GO" id="GO:0003700">
    <property type="term" value="F:DNA-binding transcription factor activity"/>
    <property type="evidence" value="ECO:0007669"/>
    <property type="project" value="UniProtKB-UniRule"/>
</dbReference>
<dbReference type="CDD" id="cd16321">
    <property type="entry name" value="MraZ_C"/>
    <property type="match status" value="1"/>
</dbReference>
<dbReference type="InterPro" id="IPR035644">
    <property type="entry name" value="MraZ_C"/>
</dbReference>
<organism evidence="9 10">
    <name type="scientific">Candidatus Giovannonibacteria bacterium GW2011_GWA2_45_21</name>
    <dbReference type="NCBI Taxonomy" id="1618649"/>
    <lineage>
        <taxon>Bacteria</taxon>
        <taxon>Candidatus Giovannoniibacteriota</taxon>
    </lineage>
</organism>
<accession>A0A0G1M9X5</accession>
<evidence type="ECO:0000259" key="8">
    <source>
        <dbReference type="PROSITE" id="PS51740"/>
    </source>
</evidence>
<dbReference type="GO" id="GO:0000976">
    <property type="term" value="F:transcription cis-regulatory region binding"/>
    <property type="evidence" value="ECO:0007669"/>
    <property type="project" value="TreeGrafter"/>
</dbReference>
<dbReference type="InterPro" id="IPR037914">
    <property type="entry name" value="SpoVT-AbrB_sf"/>
</dbReference>
<dbReference type="InterPro" id="IPR020603">
    <property type="entry name" value="MraZ_dom"/>
</dbReference>
<dbReference type="InterPro" id="IPR038619">
    <property type="entry name" value="MraZ_sf"/>
</dbReference>